<dbReference type="Proteomes" id="UP000231181">
    <property type="component" value="Segment"/>
</dbReference>
<dbReference type="EMBL" id="MF919496">
    <property type="protein sequence ID" value="ATN87962.1"/>
    <property type="molecule type" value="Genomic_DNA"/>
</dbReference>
<organism evidence="1 2">
    <name type="scientific">Mycobacterium phage Cerulean</name>
    <dbReference type="NCBI Taxonomy" id="2041522"/>
    <lineage>
        <taxon>Viruses</taxon>
        <taxon>Duplodnaviria</taxon>
        <taxon>Heunggongvirae</taxon>
        <taxon>Uroviricota</taxon>
        <taxon>Caudoviricetes</taxon>
        <taxon>Backyardiganvirus</taxon>
        <taxon>Backyardiganvirus cerulean</taxon>
    </lineage>
</organism>
<gene>
    <name evidence="1" type="ORF">SEA_CERULEAN_43</name>
</gene>
<keyword evidence="2" id="KW-1185">Reference proteome</keyword>
<name>A0A2D1G8F6_9CAUD</name>
<protein>
    <submittedName>
        <fullName evidence="1">Uncharacterized protein</fullName>
    </submittedName>
</protein>
<sequence>MANYNDYPWWPGGYVEISSDDSRSFITNSVLLRITTRVTHEQLMEMSRQFPDLFDQVRELPIMKELNR</sequence>
<evidence type="ECO:0000313" key="1">
    <source>
        <dbReference type="EMBL" id="ATN87962.1"/>
    </source>
</evidence>
<reference evidence="1 2" key="1">
    <citation type="submission" date="2017-09" db="EMBL/GenBank/DDBJ databases">
        <authorList>
            <person name="Cornely K."/>
            <person name="Wheeler E.C."/>
            <person name="Cabral J.G."/>
            <person name="Cullen N.M."/>
            <person name="Butela K.A."/>
            <person name="Garlena R.A."/>
            <person name="Russell D.A."/>
            <person name="Pope W.H."/>
            <person name="Jacobs-Sera D."/>
            <person name="Hendrix R.W."/>
            <person name="Hatfull G.F."/>
        </authorList>
    </citation>
    <scope>NUCLEOTIDE SEQUENCE [LARGE SCALE GENOMIC DNA]</scope>
</reference>
<accession>A0A2D1G8F6</accession>
<evidence type="ECO:0000313" key="2">
    <source>
        <dbReference type="Proteomes" id="UP000231181"/>
    </source>
</evidence>
<proteinExistence type="predicted"/>